<dbReference type="VEuPathDB" id="FungiDB:PNEG_02549"/>
<dbReference type="GO" id="GO:0042284">
    <property type="term" value="F:sphingolipid delta-4 desaturase activity"/>
    <property type="evidence" value="ECO:0007669"/>
    <property type="project" value="EnsemblFungi"/>
</dbReference>
<dbReference type="EMBL" id="AFWA02000011">
    <property type="protein sequence ID" value="EMR09213.1"/>
    <property type="molecule type" value="Genomic_DNA"/>
</dbReference>
<dbReference type="Proteomes" id="UP000011958">
    <property type="component" value="Unassembled WGS sequence"/>
</dbReference>
<dbReference type="GO" id="GO:0102772">
    <property type="term" value="F:sphingolipid C4-monooxygenase activity"/>
    <property type="evidence" value="ECO:0007669"/>
    <property type="project" value="EnsemblFungi"/>
</dbReference>
<keyword evidence="4 5" id="KW-0472">Membrane</keyword>
<keyword evidence="2 5" id="KW-0812">Transmembrane</keyword>
<evidence type="ECO:0000313" key="7">
    <source>
        <dbReference type="EMBL" id="EMR09213.1"/>
    </source>
</evidence>
<comment type="caution">
    <text evidence="7">The sequence shown here is derived from an EMBL/GenBank/DDBJ whole genome shotgun (WGS) entry which is preliminary data.</text>
</comment>
<comment type="subcellular location">
    <subcellularLocation>
        <location evidence="1">Membrane</location>
    </subcellularLocation>
</comment>
<feature type="transmembrane region" description="Helical" evidence="5">
    <location>
        <begin position="156"/>
        <end position="178"/>
    </location>
</feature>
<evidence type="ECO:0000256" key="3">
    <source>
        <dbReference type="ARBA" id="ARBA00022989"/>
    </source>
</evidence>
<dbReference type="PANTHER" id="PTHR11863">
    <property type="entry name" value="STEROL DESATURASE"/>
    <property type="match status" value="1"/>
</dbReference>
<evidence type="ECO:0000256" key="4">
    <source>
        <dbReference type="ARBA" id="ARBA00023136"/>
    </source>
</evidence>
<dbReference type="InterPro" id="IPR050307">
    <property type="entry name" value="Sterol_Desaturase_Related"/>
</dbReference>
<dbReference type="OMA" id="FETKPCK"/>
<evidence type="ECO:0000256" key="1">
    <source>
        <dbReference type="ARBA" id="ARBA00004370"/>
    </source>
</evidence>
<dbReference type="GO" id="GO:0005789">
    <property type="term" value="C:endoplasmic reticulum membrane"/>
    <property type="evidence" value="ECO:0007669"/>
    <property type="project" value="EnsemblFungi"/>
</dbReference>
<evidence type="ECO:0000313" key="8">
    <source>
        <dbReference type="Proteomes" id="UP000011958"/>
    </source>
</evidence>
<dbReference type="GO" id="GO:0051999">
    <property type="term" value="P:mannosyl-inositol phosphorylceramide biosynthetic process"/>
    <property type="evidence" value="ECO:0007669"/>
    <property type="project" value="EnsemblFungi"/>
</dbReference>
<organism evidence="7 8">
    <name type="scientific">Pneumocystis murina (strain B123)</name>
    <name type="common">Mouse pneumocystis pneumonia agent</name>
    <name type="synonym">Pneumocystis carinii f. sp. muris</name>
    <dbReference type="NCBI Taxonomy" id="1069680"/>
    <lineage>
        <taxon>Eukaryota</taxon>
        <taxon>Fungi</taxon>
        <taxon>Dikarya</taxon>
        <taxon>Ascomycota</taxon>
        <taxon>Taphrinomycotina</taxon>
        <taxon>Pneumocystomycetes</taxon>
        <taxon>Pneumocystaceae</taxon>
        <taxon>Pneumocystis</taxon>
    </lineage>
</organism>
<reference evidence="8" key="1">
    <citation type="journal article" date="2016" name="Nat. Commun.">
        <title>Genome analysis of three Pneumocystis species reveals adaptation mechanisms to life exclusively in mammalian hosts.</title>
        <authorList>
            <person name="Ma L."/>
            <person name="Chen Z."/>
            <person name="Huang D.W."/>
            <person name="Kutty G."/>
            <person name="Ishihara M."/>
            <person name="Wang H."/>
            <person name="Abouelleil A."/>
            <person name="Bishop L."/>
            <person name="Davey E."/>
            <person name="Deng R."/>
            <person name="Deng X."/>
            <person name="Fan L."/>
            <person name="Fantoni G."/>
            <person name="Fitzgerald M."/>
            <person name="Gogineni E."/>
            <person name="Goldberg J.M."/>
            <person name="Handley G."/>
            <person name="Hu X."/>
            <person name="Huber C."/>
            <person name="Jiao X."/>
            <person name="Jones K."/>
            <person name="Levin J.Z."/>
            <person name="Liu Y."/>
            <person name="Macdonald P."/>
            <person name="Melnikov A."/>
            <person name="Raley C."/>
            <person name="Sassi M."/>
            <person name="Sherman B.T."/>
            <person name="Song X."/>
            <person name="Sykes S."/>
            <person name="Tran B."/>
            <person name="Walsh L."/>
            <person name="Xia Y."/>
            <person name="Yang J."/>
            <person name="Young S."/>
            <person name="Zeng Q."/>
            <person name="Zheng X."/>
            <person name="Stephens R."/>
            <person name="Nusbaum C."/>
            <person name="Birren B.W."/>
            <person name="Azadi P."/>
            <person name="Lempicki R.A."/>
            <person name="Cuomo C.A."/>
            <person name="Kovacs J.A."/>
        </authorList>
    </citation>
    <scope>NUCLEOTIDE SEQUENCE [LARGE SCALE GENOMIC DNA]</scope>
    <source>
        <strain evidence="8">B123</strain>
    </source>
</reference>
<feature type="transmembrane region" description="Helical" evidence="5">
    <location>
        <begin position="92"/>
        <end position="112"/>
    </location>
</feature>
<protein>
    <recommendedName>
        <fullName evidence="6">Fatty acid hydroxylase domain-containing protein</fullName>
    </recommendedName>
</protein>
<dbReference type="STRING" id="1069680.M7NKP2"/>
<dbReference type="GeneID" id="19896241"/>
<name>M7NKP2_PNEMU</name>
<dbReference type="InterPro" id="IPR006694">
    <property type="entry name" value="Fatty_acid_hydroxylase"/>
</dbReference>
<feature type="domain" description="Fatty acid hydroxylase" evidence="6">
    <location>
        <begin position="99"/>
        <end position="235"/>
    </location>
</feature>
<dbReference type="AlphaFoldDB" id="M7NKP2"/>
<dbReference type="HOGENOM" id="CLU_043293_1_1_1"/>
<dbReference type="Pfam" id="PF04116">
    <property type="entry name" value="FA_hydroxylase"/>
    <property type="match status" value="1"/>
</dbReference>
<keyword evidence="8" id="KW-1185">Reference proteome</keyword>
<sequence length="255" mass="30380">MNNVLMLILPIVFYWVFSFFFFILSFLKNPKIEKYKIHQVSNGNRVSCFKVIRDVLFQQFLQIIIGYIFLSKTLEPSSCIYFDNYIKGSRRVFLFFIQFFLALVILDTWQYFFHRLMHYNSTLYRYIHSKHHELYVPYAFGALYNHPVEGLLMDTIGAGLAFQLSGLGAIGGCIFFCFSTVKTVDDHCGYVFPYDPLQRFFYNNSKYHDLHHQPYGMKFNFSQPFFTFWDHYFNTYKNVETSKCISSLTPEKKHT</sequence>
<evidence type="ECO:0000256" key="5">
    <source>
        <dbReference type="SAM" id="Phobius"/>
    </source>
</evidence>
<dbReference type="GO" id="GO:0005506">
    <property type="term" value="F:iron ion binding"/>
    <property type="evidence" value="ECO:0007669"/>
    <property type="project" value="InterPro"/>
</dbReference>
<gene>
    <name evidence="7" type="ORF">PNEG_02549</name>
</gene>
<feature type="transmembrane region" description="Helical" evidence="5">
    <location>
        <begin position="6"/>
        <end position="27"/>
    </location>
</feature>
<dbReference type="OrthoDB" id="408954at2759"/>
<dbReference type="RefSeq" id="XP_007874562.1">
    <property type="nucleotide sequence ID" value="XM_007876371.1"/>
</dbReference>
<evidence type="ECO:0000259" key="6">
    <source>
        <dbReference type="Pfam" id="PF04116"/>
    </source>
</evidence>
<evidence type="ECO:0000256" key="2">
    <source>
        <dbReference type="ARBA" id="ARBA00022692"/>
    </source>
</evidence>
<proteinExistence type="predicted"/>
<accession>M7NKP2</accession>
<keyword evidence="3 5" id="KW-1133">Transmembrane helix</keyword>
<dbReference type="eggNOG" id="KOG0874">
    <property type="taxonomic scope" value="Eukaryota"/>
</dbReference>